<dbReference type="Proteomes" id="UP000003781">
    <property type="component" value="Unassembled WGS sequence"/>
</dbReference>
<dbReference type="EMBL" id="AAXW01000081">
    <property type="protein sequence ID" value="EAZ88462.1"/>
    <property type="molecule type" value="Genomic_DNA"/>
</dbReference>
<evidence type="ECO:0000313" key="1">
    <source>
        <dbReference type="EMBL" id="EAZ88462.1"/>
    </source>
</evidence>
<keyword evidence="2" id="KW-1185">Reference proteome</keyword>
<dbReference type="SUPFAM" id="SSF46785">
    <property type="entry name" value="Winged helix' DNA-binding domain"/>
    <property type="match status" value="1"/>
</dbReference>
<dbReference type="Pfam" id="PF13412">
    <property type="entry name" value="HTH_24"/>
    <property type="match status" value="1"/>
</dbReference>
<protein>
    <submittedName>
        <fullName evidence="1">Cobaltochelatase</fullName>
        <ecNumber evidence="1">6.6.1.2</ecNumber>
    </submittedName>
</protein>
<dbReference type="eggNOG" id="ENOG502ZUV5">
    <property type="taxonomic scope" value="Bacteria"/>
</dbReference>
<gene>
    <name evidence="1" type="primary">cobN</name>
    <name evidence="1" type="ORF">CY0110_26904</name>
</gene>
<dbReference type="RefSeq" id="WP_008278438.1">
    <property type="nucleotide sequence ID" value="NZ_AAXW01000081.1"/>
</dbReference>
<dbReference type="GO" id="GO:0051116">
    <property type="term" value="F:cobaltochelatase activity"/>
    <property type="evidence" value="ECO:0007669"/>
    <property type="project" value="UniProtKB-EC"/>
</dbReference>
<dbReference type="OrthoDB" id="428422at2"/>
<dbReference type="InterPro" id="IPR036388">
    <property type="entry name" value="WH-like_DNA-bd_sf"/>
</dbReference>
<proteinExistence type="predicted"/>
<dbReference type="AlphaFoldDB" id="A3IYH2"/>
<sequence length="90" mass="10125">MPFTIISPTPGPTTKELILELILTHPEGITVKSLSDRLNRPVSMINYCLKDLKNSNFIQAKLNPDHKQLIYYPVSSFTGIQYHSSIPLGK</sequence>
<organism evidence="1 2">
    <name type="scientific">Crocosphaera chwakensis CCY0110</name>
    <dbReference type="NCBI Taxonomy" id="391612"/>
    <lineage>
        <taxon>Bacteria</taxon>
        <taxon>Bacillati</taxon>
        <taxon>Cyanobacteriota</taxon>
        <taxon>Cyanophyceae</taxon>
        <taxon>Oscillatoriophycideae</taxon>
        <taxon>Chroococcales</taxon>
        <taxon>Aphanothecaceae</taxon>
        <taxon>Crocosphaera</taxon>
        <taxon>Crocosphaera chwakensis</taxon>
    </lineage>
</organism>
<evidence type="ECO:0000313" key="2">
    <source>
        <dbReference type="Proteomes" id="UP000003781"/>
    </source>
</evidence>
<keyword evidence="1" id="KW-0436">Ligase</keyword>
<name>A3IYH2_9CHRO</name>
<dbReference type="Gene3D" id="1.10.10.10">
    <property type="entry name" value="Winged helix-like DNA-binding domain superfamily/Winged helix DNA-binding domain"/>
    <property type="match status" value="1"/>
</dbReference>
<reference evidence="1 2" key="1">
    <citation type="submission" date="2007-03" db="EMBL/GenBank/DDBJ databases">
        <authorList>
            <person name="Stal L."/>
            <person name="Ferriera S."/>
            <person name="Johnson J."/>
            <person name="Kravitz S."/>
            <person name="Beeson K."/>
            <person name="Sutton G."/>
            <person name="Rogers Y.-H."/>
            <person name="Friedman R."/>
            <person name="Frazier M."/>
            <person name="Venter J.C."/>
        </authorList>
    </citation>
    <scope>NUCLEOTIDE SEQUENCE [LARGE SCALE GENOMIC DNA]</scope>
    <source>
        <strain evidence="1 2">CCY0110</strain>
    </source>
</reference>
<dbReference type="EC" id="6.6.1.2" evidence="1"/>
<comment type="caution">
    <text evidence="1">The sequence shown here is derived from an EMBL/GenBank/DDBJ whole genome shotgun (WGS) entry which is preliminary data.</text>
</comment>
<dbReference type="InterPro" id="IPR036390">
    <property type="entry name" value="WH_DNA-bd_sf"/>
</dbReference>
<accession>A3IYH2</accession>